<dbReference type="InterPro" id="IPR029753">
    <property type="entry name" value="D-isomer_DH_CS"/>
</dbReference>
<dbReference type="SUPFAM" id="SSF52283">
    <property type="entry name" value="Formate/glycerate dehydrogenase catalytic domain-like"/>
    <property type="match status" value="1"/>
</dbReference>
<dbReference type="Gene3D" id="3.40.50.720">
    <property type="entry name" value="NAD(P)-binding Rossmann-like Domain"/>
    <property type="match status" value="2"/>
</dbReference>
<dbReference type="PANTHER" id="PTHR10996">
    <property type="entry name" value="2-HYDROXYACID DEHYDROGENASE-RELATED"/>
    <property type="match status" value="1"/>
</dbReference>
<dbReference type="GO" id="GO:0005829">
    <property type="term" value="C:cytosol"/>
    <property type="evidence" value="ECO:0007669"/>
    <property type="project" value="TreeGrafter"/>
</dbReference>
<evidence type="ECO:0000256" key="1">
    <source>
        <dbReference type="ARBA" id="ARBA00023002"/>
    </source>
</evidence>
<dbReference type="InterPro" id="IPR006139">
    <property type="entry name" value="D-isomer_2_OHA_DH_cat_dom"/>
</dbReference>
<accession>A0A4P9W716</accession>
<dbReference type="Pfam" id="PF00389">
    <property type="entry name" value="2-Hacid_dh"/>
    <property type="match status" value="1"/>
</dbReference>
<keyword evidence="1 2" id="KW-0560">Oxidoreductase</keyword>
<dbReference type="GO" id="GO:0051287">
    <property type="term" value="F:NAD binding"/>
    <property type="evidence" value="ECO:0007669"/>
    <property type="project" value="InterPro"/>
</dbReference>
<dbReference type="OrthoDB" id="418179at2759"/>
<dbReference type="PANTHER" id="PTHR10996:SF277">
    <property type="entry name" value="GLYOXYLATE REDUCTASE_HYDROXYPYRUVATE REDUCTASE"/>
    <property type="match status" value="1"/>
</dbReference>
<evidence type="ECO:0000313" key="5">
    <source>
        <dbReference type="EMBL" id="RKO86540.1"/>
    </source>
</evidence>
<evidence type="ECO:0000256" key="2">
    <source>
        <dbReference type="RuleBase" id="RU003719"/>
    </source>
</evidence>
<organism evidence="5 6">
    <name type="scientific">Blyttiomyces helicus</name>
    <dbReference type="NCBI Taxonomy" id="388810"/>
    <lineage>
        <taxon>Eukaryota</taxon>
        <taxon>Fungi</taxon>
        <taxon>Fungi incertae sedis</taxon>
        <taxon>Chytridiomycota</taxon>
        <taxon>Chytridiomycota incertae sedis</taxon>
        <taxon>Chytridiomycetes</taxon>
        <taxon>Chytridiomycetes incertae sedis</taxon>
        <taxon>Blyttiomyces</taxon>
    </lineage>
</organism>
<dbReference type="CDD" id="cd05301">
    <property type="entry name" value="GDH"/>
    <property type="match status" value="1"/>
</dbReference>
<dbReference type="FunFam" id="3.40.50.720:FF:000026">
    <property type="entry name" value="Glyoxylate/hydroxypyruvate reductase B"/>
    <property type="match status" value="1"/>
</dbReference>
<dbReference type="GO" id="GO:0030267">
    <property type="term" value="F:glyoxylate reductase (NADPH) activity"/>
    <property type="evidence" value="ECO:0007669"/>
    <property type="project" value="TreeGrafter"/>
</dbReference>
<gene>
    <name evidence="5" type="ORF">BDK51DRAFT_16182</name>
</gene>
<comment type="similarity">
    <text evidence="2">Belongs to the D-isomer specific 2-hydroxyacid dehydrogenase family.</text>
</comment>
<dbReference type="AlphaFoldDB" id="A0A4P9W716"/>
<dbReference type="EMBL" id="KZ998109">
    <property type="protein sequence ID" value="RKO86540.1"/>
    <property type="molecule type" value="Genomic_DNA"/>
</dbReference>
<dbReference type="PROSITE" id="PS00671">
    <property type="entry name" value="D_2_HYDROXYACID_DH_3"/>
    <property type="match status" value="1"/>
</dbReference>
<reference evidence="6" key="1">
    <citation type="journal article" date="2018" name="Nat. Microbiol.">
        <title>Leveraging single-cell genomics to expand the fungal tree of life.</title>
        <authorList>
            <person name="Ahrendt S.R."/>
            <person name="Quandt C.A."/>
            <person name="Ciobanu D."/>
            <person name="Clum A."/>
            <person name="Salamov A."/>
            <person name="Andreopoulos B."/>
            <person name="Cheng J.F."/>
            <person name="Woyke T."/>
            <person name="Pelin A."/>
            <person name="Henrissat B."/>
            <person name="Reynolds N.K."/>
            <person name="Benny G.L."/>
            <person name="Smith M.E."/>
            <person name="James T.Y."/>
            <person name="Grigoriev I.V."/>
        </authorList>
    </citation>
    <scope>NUCLEOTIDE SEQUENCE [LARGE SCALE GENOMIC DNA]</scope>
</reference>
<keyword evidence="6" id="KW-1185">Reference proteome</keyword>
<dbReference type="InterPro" id="IPR050223">
    <property type="entry name" value="D-isomer_2-hydroxyacid_DH"/>
</dbReference>
<dbReference type="InterPro" id="IPR006140">
    <property type="entry name" value="D-isomer_DH_NAD-bd"/>
</dbReference>
<protein>
    <submittedName>
        <fullName evidence="5">Glyoxylate reductase</fullName>
    </submittedName>
</protein>
<dbReference type="InterPro" id="IPR036291">
    <property type="entry name" value="NAD(P)-bd_dom_sf"/>
</dbReference>
<dbReference type="SUPFAM" id="SSF51735">
    <property type="entry name" value="NAD(P)-binding Rossmann-fold domains"/>
    <property type="match status" value="1"/>
</dbReference>
<evidence type="ECO:0000259" key="4">
    <source>
        <dbReference type="Pfam" id="PF02826"/>
    </source>
</evidence>
<feature type="domain" description="D-isomer specific 2-hydroxyacid dehydrogenase catalytic" evidence="3">
    <location>
        <begin position="5"/>
        <end position="322"/>
    </location>
</feature>
<name>A0A4P9W716_9FUNG</name>
<evidence type="ECO:0000259" key="3">
    <source>
        <dbReference type="Pfam" id="PF00389"/>
    </source>
</evidence>
<dbReference type="Proteomes" id="UP000269721">
    <property type="component" value="Unassembled WGS sequence"/>
</dbReference>
<dbReference type="GO" id="GO:0016618">
    <property type="term" value="F:hydroxypyruvate reductase [NAD(P)H] activity"/>
    <property type="evidence" value="ECO:0007669"/>
    <property type="project" value="TreeGrafter"/>
</dbReference>
<feature type="domain" description="D-isomer specific 2-hydroxyacid dehydrogenase NAD-binding" evidence="4">
    <location>
        <begin position="112"/>
        <end position="291"/>
    </location>
</feature>
<sequence>MPKIFVSRTLPPRAQALLRSQPDCIVVQWEGEEPVSSDRLLQEVKDGVDGLLVMLTEKIDEELLDAAGSRLKVVSTMSVGLDHINKPACQARGVLIGNTPDTLTAAVAELTIGLLIATGRRFAEAARAVMTGEWPKWSPLWMCGSQISGKVVGIVGLGAIGVAIGERLRGFGVASIIYSSPNPKPTASASISATHVPLPTLLSTSDIILLCCPLTPATRHLISTKEFAQMKPSAIFINTARGPIVDQAALVQALRNGTIAAAGLDVTDPEPLDPSSDLLKLDNCLVLPHIASATLETREEMARVAVENVLAGVRRRPLTAQVL</sequence>
<dbReference type="Pfam" id="PF02826">
    <property type="entry name" value="2-Hacid_dh_C"/>
    <property type="match status" value="1"/>
</dbReference>
<evidence type="ECO:0000313" key="6">
    <source>
        <dbReference type="Proteomes" id="UP000269721"/>
    </source>
</evidence>
<proteinExistence type="inferred from homology"/>